<proteinExistence type="predicted"/>
<dbReference type="EMBL" id="JAQLGM010000047">
    <property type="protein sequence ID" value="MDB2001753.1"/>
    <property type="molecule type" value="Genomic_DNA"/>
</dbReference>
<accession>A0AAW6AWG4</accession>
<evidence type="ECO:0000313" key="1">
    <source>
        <dbReference type="EMBL" id="MDB2001753.1"/>
    </source>
</evidence>
<comment type="caution">
    <text evidence="1">The sequence shown here is derived from an EMBL/GenBank/DDBJ whole genome shotgun (WGS) entry which is preliminary data.</text>
</comment>
<sequence>MDGEKITPFRMQALMEIAARVVKIMVTGAWHLTFEEMEIVLGMIQREIEESRKKNGERSEEDT</sequence>
<protein>
    <submittedName>
        <fullName evidence="1">Uncharacterized protein</fullName>
    </submittedName>
</protein>
<reference evidence="1" key="1">
    <citation type="submission" date="2023-01" db="EMBL/GenBank/DDBJ databases">
        <title>Human gut microbiome strain richness.</title>
        <authorList>
            <person name="Chen-Liaw A."/>
        </authorList>
    </citation>
    <scope>NUCLEOTIDE SEQUENCE</scope>
    <source>
        <strain evidence="1">B1_m1001713B170214d0_201011</strain>
    </source>
</reference>
<dbReference type="RefSeq" id="WP_257607042.1">
    <property type="nucleotide sequence ID" value="NZ_JANKAG010000006.1"/>
</dbReference>
<dbReference type="AlphaFoldDB" id="A0AAW6AWG4"/>
<dbReference type="Proteomes" id="UP001300871">
    <property type="component" value="Unassembled WGS sequence"/>
</dbReference>
<organism evidence="1 2">
    <name type="scientific">Clostridium symbiosum</name>
    <name type="common">Bacteroides symbiosus</name>
    <dbReference type="NCBI Taxonomy" id="1512"/>
    <lineage>
        <taxon>Bacteria</taxon>
        <taxon>Bacillati</taxon>
        <taxon>Bacillota</taxon>
        <taxon>Clostridia</taxon>
        <taxon>Lachnospirales</taxon>
        <taxon>Lachnospiraceae</taxon>
        <taxon>Otoolea</taxon>
    </lineage>
</organism>
<name>A0AAW6AWG4_CLOSY</name>
<gene>
    <name evidence="1" type="ORF">PM006_16260</name>
</gene>
<evidence type="ECO:0000313" key="2">
    <source>
        <dbReference type="Proteomes" id="UP001300871"/>
    </source>
</evidence>